<accession>A0ABT7FYU2</accession>
<reference evidence="1 2" key="1">
    <citation type="submission" date="2023-05" db="EMBL/GenBank/DDBJ databases">
        <title>Metabolic capabilities are highly conserved among human nasal-associated Corynebacterium species in pangenomic analyses.</title>
        <authorList>
            <person name="Tran T.H."/>
            <person name="Roberts A.Q."/>
            <person name="Escapa I.F."/>
            <person name="Gao W."/>
            <person name="Conlan S."/>
            <person name="Kong H."/>
            <person name="Segre J.A."/>
            <person name="Kelly M.S."/>
            <person name="Lemon K.P."/>
        </authorList>
    </citation>
    <scope>NUCLEOTIDE SEQUENCE [LARGE SCALE GENOMIC DNA]</scope>
    <source>
        <strain evidence="1 2">KPL3772</strain>
    </source>
</reference>
<name>A0ABT7FYU2_9CORY</name>
<keyword evidence="2" id="KW-1185">Reference proteome</keyword>
<evidence type="ECO:0000313" key="1">
    <source>
        <dbReference type="EMBL" id="MDK4291165.1"/>
    </source>
</evidence>
<evidence type="ECO:0000313" key="2">
    <source>
        <dbReference type="Proteomes" id="UP001239759"/>
    </source>
</evidence>
<protein>
    <submittedName>
        <fullName evidence="1">Methionyl-tRNA formyltransferase</fullName>
    </submittedName>
</protein>
<sequence>GRVTIPYEGGIAVVCGSPRANVPAPAIVLDRVRLDDNSELPATEFFGHRAGYI</sequence>
<organism evidence="1 2">
    <name type="scientific">Corynebacterium pseudodiphtheriticum</name>
    <dbReference type="NCBI Taxonomy" id="37637"/>
    <lineage>
        <taxon>Bacteria</taxon>
        <taxon>Bacillati</taxon>
        <taxon>Actinomycetota</taxon>
        <taxon>Actinomycetes</taxon>
        <taxon>Mycobacteriales</taxon>
        <taxon>Corynebacteriaceae</taxon>
        <taxon>Corynebacterium</taxon>
    </lineage>
</organism>
<dbReference type="EMBL" id="JASNUQ010000034">
    <property type="protein sequence ID" value="MDK4291165.1"/>
    <property type="molecule type" value="Genomic_DNA"/>
</dbReference>
<gene>
    <name evidence="1" type="ORF">QPX23_10690</name>
</gene>
<dbReference type="Proteomes" id="UP001239759">
    <property type="component" value="Unassembled WGS sequence"/>
</dbReference>
<feature type="non-terminal residue" evidence="1">
    <location>
        <position position="1"/>
    </location>
</feature>
<comment type="caution">
    <text evidence="1">The sequence shown here is derived from an EMBL/GenBank/DDBJ whole genome shotgun (WGS) entry which is preliminary data.</text>
</comment>
<proteinExistence type="predicted"/>